<feature type="compositionally biased region" description="Basic and acidic residues" evidence="1">
    <location>
        <begin position="1"/>
        <end position="13"/>
    </location>
</feature>
<comment type="caution">
    <text evidence="2">The sequence shown here is derived from an EMBL/GenBank/DDBJ whole genome shotgun (WGS) entry which is preliminary data.</text>
</comment>
<gene>
    <name evidence="2" type="ORF">HNR42_003484</name>
</gene>
<dbReference type="Proteomes" id="UP000569951">
    <property type="component" value="Unassembled WGS sequence"/>
</dbReference>
<reference evidence="2 3" key="1">
    <citation type="submission" date="2020-08" db="EMBL/GenBank/DDBJ databases">
        <title>Genomic Encyclopedia of Type Strains, Phase IV (KMG-IV): sequencing the most valuable type-strain genomes for metagenomic binning, comparative biology and taxonomic classification.</title>
        <authorList>
            <person name="Goeker M."/>
        </authorList>
    </citation>
    <scope>NUCLEOTIDE SEQUENCE [LARGE SCALE GENOMIC DNA]</scope>
    <source>
        <strain evidence="2 3">DSM 21458</strain>
    </source>
</reference>
<dbReference type="Gene3D" id="3.90.1150.200">
    <property type="match status" value="1"/>
</dbReference>
<dbReference type="RefSeq" id="WP_246351696.1">
    <property type="nucleotide sequence ID" value="NZ_JACHHG010000019.1"/>
</dbReference>
<evidence type="ECO:0000313" key="3">
    <source>
        <dbReference type="Proteomes" id="UP000569951"/>
    </source>
</evidence>
<feature type="region of interest" description="Disordered" evidence="1">
    <location>
        <begin position="1"/>
        <end position="58"/>
    </location>
</feature>
<accession>A0A841I719</accession>
<dbReference type="EMBL" id="JACHHG010000019">
    <property type="protein sequence ID" value="MBB6100019.1"/>
    <property type="molecule type" value="Genomic_DNA"/>
</dbReference>
<sequence length="163" mass="18007">MTEKMPRKSERSAKRTAATNGSAPGFTDEEKAAMKERARELKAEARRSSRAAGADEESAVLARIAEMQEPDRSMAERLHALIRSCAPDLSARLWYGMPAYARSGKVICFFQDARKFKTRYATLGFSDAARLDEGAFWPTSFALTELTPEVEARISALVKQAVG</sequence>
<evidence type="ECO:0000256" key="1">
    <source>
        <dbReference type="SAM" id="MobiDB-lite"/>
    </source>
</evidence>
<organism evidence="2 3">
    <name type="scientific">Deinobacterium chartae</name>
    <dbReference type="NCBI Taxonomy" id="521158"/>
    <lineage>
        <taxon>Bacteria</taxon>
        <taxon>Thermotogati</taxon>
        <taxon>Deinococcota</taxon>
        <taxon>Deinococci</taxon>
        <taxon>Deinococcales</taxon>
        <taxon>Deinococcaceae</taxon>
        <taxon>Deinobacterium</taxon>
    </lineage>
</organism>
<protein>
    <submittedName>
        <fullName evidence="2">Uncharacterized protein YdhG (YjbR/CyaY superfamily)</fullName>
    </submittedName>
</protein>
<evidence type="ECO:0000313" key="2">
    <source>
        <dbReference type="EMBL" id="MBB6100019.1"/>
    </source>
</evidence>
<feature type="compositionally biased region" description="Basic and acidic residues" evidence="1">
    <location>
        <begin position="28"/>
        <end position="47"/>
    </location>
</feature>
<dbReference type="AlphaFoldDB" id="A0A841I719"/>
<keyword evidence="3" id="KW-1185">Reference proteome</keyword>
<dbReference type="SUPFAM" id="SSF159888">
    <property type="entry name" value="YdhG-like"/>
    <property type="match status" value="1"/>
</dbReference>
<proteinExistence type="predicted"/>
<name>A0A841I719_9DEIO</name>